<sequence>MNPVVLAGKTPKNLEDVPISRELVEWLEKTVPERCPGIMDTERQIWMYAGERSLVRKLRAAFDKQQNRGGVIQ</sequence>
<protein>
    <submittedName>
        <fullName evidence="1">Uncharacterized protein</fullName>
    </submittedName>
</protein>
<name>A0AAE8XC49_9CAUD</name>
<gene>
    <name evidence="1" type="ORF">CPT_ProddE_021</name>
</gene>
<dbReference type="Proteomes" id="UP000827424">
    <property type="component" value="Segment"/>
</dbReference>
<accession>A0AAE8XC49</accession>
<evidence type="ECO:0000313" key="2">
    <source>
        <dbReference type="Proteomes" id="UP000827424"/>
    </source>
</evidence>
<reference evidence="1" key="1">
    <citation type="submission" date="2021-07" db="EMBL/GenBank/DDBJ databases">
        <title>A sheep in wolf's clothing: the temperate origins of bacteriophage T7.</title>
        <authorList>
            <person name="Boeckman J.X."/>
            <person name="Korn A."/>
            <person name="Yao G."/>
            <person name="Ravindran A."/>
            <person name="Gonzalez C."/>
            <person name="Gill J."/>
        </authorList>
    </citation>
    <scope>NUCLEOTIDE SEQUENCE</scope>
</reference>
<evidence type="ECO:0000313" key="1">
    <source>
        <dbReference type="EMBL" id="UAJ16901.1"/>
    </source>
</evidence>
<dbReference type="EMBL" id="MZ666938">
    <property type="protein sequence ID" value="UAJ16901.1"/>
    <property type="molecule type" value="Genomic_DNA"/>
</dbReference>
<organism evidence="1 2">
    <name type="scientific">Desulfovibrio phage ProddE</name>
    <dbReference type="NCBI Taxonomy" id="2866661"/>
    <lineage>
        <taxon>Viruses</taxon>
        <taxon>Duplodnaviria</taxon>
        <taxon>Heunggongvirae</taxon>
        <taxon>Uroviricota</taxon>
        <taxon>Caudoviricetes</taxon>
        <taxon>Autographivirales</taxon>
        <taxon>Autographivirales incertae sedis</taxon>
        <taxon>Proddevirus</taxon>
        <taxon>Proddevirus proddE</taxon>
    </lineage>
</organism>
<keyword evidence="2" id="KW-1185">Reference proteome</keyword>
<proteinExistence type="predicted"/>